<reference evidence="1" key="1">
    <citation type="submission" date="2023-11" db="EMBL/GenBank/DDBJ databases">
        <authorList>
            <person name="De Vega J J."/>
            <person name="De Vega J J."/>
        </authorList>
    </citation>
    <scope>NUCLEOTIDE SEQUENCE</scope>
</reference>
<evidence type="ECO:0000313" key="1">
    <source>
        <dbReference type="EMBL" id="CAK5278541.1"/>
    </source>
</evidence>
<accession>A0AAD2HM80</accession>
<proteinExistence type="predicted"/>
<dbReference type="Proteomes" id="UP001295794">
    <property type="component" value="Unassembled WGS sequence"/>
</dbReference>
<comment type="caution">
    <text evidence="1">The sequence shown here is derived from an EMBL/GenBank/DDBJ whole genome shotgun (WGS) entry which is preliminary data.</text>
</comment>
<evidence type="ECO:0000313" key="2">
    <source>
        <dbReference type="Proteomes" id="UP001295794"/>
    </source>
</evidence>
<name>A0AAD2HM80_9AGAR</name>
<gene>
    <name evidence="1" type="ORF">MYCIT1_LOCUS27951</name>
</gene>
<protein>
    <submittedName>
        <fullName evidence="1">Uncharacterized protein</fullName>
    </submittedName>
</protein>
<keyword evidence="2" id="KW-1185">Reference proteome</keyword>
<organism evidence="1 2">
    <name type="scientific">Mycena citricolor</name>
    <dbReference type="NCBI Taxonomy" id="2018698"/>
    <lineage>
        <taxon>Eukaryota</taxon>
        <taxon>Fungi</taxon>
        <taxon>Dikarya</taxon>
        <taxon>Basidiomycota</taxon>
        <taxon>Agaricomycotina</taxon>
        <taxon>Agaricomycetes</taxon>
        <taxon>Agaricomycetidae</taxon>
        <taxon>Agaricales</taxon>
        <taxon>Marasmiineae</taxon>
        <taxon>Mycenaceae</taxon>
        <taxon>Mycena</taxon>
    </lineage>
</organism>
<dbReference type="EMBL" id="CAVNYO010000423">
    <property type="protein sequence ID" value="CAK5278541.1"/>
    <property type="molecule type" value="Genomic_DNA"/>
</dbReference>
<sequence>MTHTLDREPKKENGAWNVPVFFLPVVWNVSELQVPDVHRMEDSEMTKPWVFLSRSLYVYLASFRARRHEFHIRTSQHSCLDPTFSAVCLRWKLNCERLHVRISSHALRAAMRG</sequence>
<feature type="non-terminal residue" evidence="1">
    <location>
        <position position="113"/>
    </location>
</feature>
<dbReference type="AlphaFoldDB" id="A0AAD2HM80"/>